<dbReference type="CDD" id="cd07185">
    <property type="entry name" value="OmpA_C-like"/>
    <property type="match status" value="1"/>
</dbReference>
<dbReference type="RefSeq" id="WP_386003336.1">
    <property type="nucleotide sequence ID" value="NZ_JBHUHM010000001.1"/>
</dbReference>
<sequence>MSNGSRPRRAFASALAGMCLAVAPMAAAQEAPVTGKIEWGVWIDADGCQHWWADGGTEGYMVPRRDPQTGKPVCLQQASCLDAQADAHFATASARLTDEGRRKLEVFFTSSDAFSYIITGHTDSRGTREDNQALSEARAASVAEVARSLGAVVETVTGQGETRPVASNATDEGMAANRRVEVFCKKG</sequence>
<evidence type="ECO:0000313" key="4">
    <source>
        <dbReference type="EMBL" id="MFC3088429.1"/>
    </source>
</evidence>
<dbReference type="PANTHER" id="PTHR30329">
    <property type="entry name" value="STATOR ELEMENT OF FLAGELLAR MOTOR COMPLEX"/>
    <property type="match status" value="1"/>
</dbReference>
<evidence type="ECO:0000313" key="5">
    <source>
        <dbReference type="Proteomes" id="UP001595445"/>
    </source>
</evidence>
<feature type="domain" description="OmpA-like" evidence="3">
    <location>
        <begin position="76"/>
        <end position="187"/>
    </location>
</feature>
<evidence type="ECO:0000256" key="1">
    <source>
        <dbReference type="PROSITE-ProRule" id="PRU00473"/>
    </source>
</evidence>
<dbReference type="SUPFAM" id="SSF103088">
    <property type="entry name" value="OmpA-like"/>
    <property type="match status" value="1"/>
</dbReference>
<keyword evidence="5" id="KW-1185">Reference proteome</keyword>
<protein>
    <submittedName>
        <fullName evidence="4">OmpA family protein</fullName>
    </submittedName>
</protein>
<dbReference type="InterPro" id="IPR036737">
    <property type="entry name" value="OmpA-like_sf"/>
</dbReference>
<dbReference type="Proteomes" id="UP001595445">
    <property type="component" value="Unassembled WGS sequence"/>
</dbReference>
<name>A0ABV7E139_9RHOB</name>
<organism evidence="4 5">
    <name type="scientific">Tabrizicola soli</name>
    <dbReference type="NCBI Taxonomy" id="2185115"/>
    <lineage>
        <taxon>Bacteria</taxon>
        <taxon>Pseudomonadati</taxon>
        <taxon>Pseudomonadota</taxon>
        <taxon>Alphaproteobacteria</taxon>
        <taxon>Rhodobacterales</taxon>
        <taxon>Paracoccaceae</taxon>
        <taxon>Tabrizicola</taxon>
    </lineage>
</organism>
<proteinExistence type="predicted"/>
<dbReference type="Pfam" id="PF00691">
    <property type="entry name" value="OmpA"/>
    <property type="match status" value="1"/>
</dbReference>
<dbReference type="InterPro" id="IPR050330">
    <property type="entry name" value="Bact_OuterMem_StrucFunc"/>
</dbReference>
<dbReference type="PROSITE" id="PS51123">
    <property type="entry name" value="OMPA_2"/>
    <property type="match status" value="1"/>
</dbReference>
<dbReference type="Gene3D" id="3.30.1330.60">
    <property type="entry name" value="OmpA-like domain"/>
    <property type="match status" value="1"/>
</dbReference>
<evidence type="ECO:0000256" key="2">
    <source>
        <dbReference type="SAM" id="SignalP"/>
    </source>
</evidence>
<dbReference type="InterPro" id="IPR006665">
    <property type="entry name" value="OmpA-like"/>
</dbReference>
<reference evidence="5" key="1">
    <citation type="journal article" date="2019" name="Int. J. Syst. Evol. Microbiol.">
        <title>The Global Catalogue of Microorganisms (GCM) 10K type strain sequencing project: providing services to taxonomists for standard genome sequencing and annotation.</title>
        <authorList>
            <consortium name="The Broad Institute Genomics Platform"/>
            <consortium name="The Broad Institute Genome Sequencing Center for Infectious Disease"/>
            <person name="Wu L."/>
            <person name="Ma J."/>
        </authorList>
    </citation>
    <scope>NUCLEOTIDE SEQUENCE [LARGE SCALE GENOMIC DNA]</scope>
    <source>
        <strain evidence="5">KCTC 62102</strain>
    </source>
</reference>
<accession>A0ABV7E139</accession>
<gene>
    <name evidence="4" type="ORF">ACFOD6_20510</name>
</gene>
<dbReference type="PANTHER" id="PTHR30329:SF21">
    <property type="entry name" value="LIPOPROTEIN YIAD-RELATED"/>
    <property type="match status" value="1"/>
</dbReference>
<keyword evidence="1" id="KW-0472">Membrane</keyword>
<dbReference type="EMBL" id="JBHRSM010000053">
    <property type="protein sequence ID" value="MFC3088429.1"/>
    <property type="molecule type" value="Genomic_DNA"/>
</dbReference>
<feature type="signal peptide" evidence="2">
    <location>
        <begin position="1"/>
        <end position="28"/>
    </location>
</feature>
<keyword evidence="2" id="KW-0732">Signal</keyword>
<feature type="chain" id="PRO_5046791147" evidence="2">
    <location>
        <begin position="29"/>
        <end position="187"/>
    </location>
</feature>
<evidence type="ECO:0000259" key="3">
    <source>
        <dbReference type="PROSITE" id="PS51123"/>
    </source>
</evidence>
<comment type="caution">
    <text evidence="4">The sequence shown here is derived from an EMBL/GenBank/DDBJ whole genome shotgun (WGS) entry which is preliminary data.</text>
</comment>